<keyword evidence="3" id="KW-1185">Reference proteome</keyword>
<dbReference type="EMBL" id="CP015378">
    <property type="protein sequence ID" value="ANC77564.1"/>
    <property type="molecule type" value="Genomic_DNA"/>
</dbReference>
<keyword evidence="1" id="KW-1133">Transmembrane helix</keyword>
<organism evidence="2 3">
    <name type="scientific">Fictibacillus phosphorivorans</name>
    <dbReference type="NCBI Taxonomy" id="1221500"/>
    <lineage>
        <taxon>Bacteria</taxon>
        <taxon>Bacillati</taxon>
        <taxon>Bacillota</taxon>
        <taxon>Bacilli</taxon>
        <taxon>Bacillales</taxon>
        <taxon>Fictibacillaceae</taxon>
        <taxon>Fictibacillus</taxon>
    </lineage>
</organism>
<keyword evidence="1" id="KW-0472">Membrane</keyword>
<dbReference type="AlphaFoldDB" id="A0A160IMZ7"/>
<proteinExistence type="predicted"/>
<evidence type="ECO:0000313" key="3">
    <source>
        <dbReference type="Proteomes" id="UP000076623"/>
    </source>
</evidence>
<evidence type="ECO:0000313" key="2">
    <source>
        <dbReference type="EMBL" id="ANC77564.1"/>
    </source>
</evidence>
<keyword evidence="1" id="KW-0812">Transmembrane</keyword>
<gene>
    <name evidence="2" type="ORF">ABE65_012450</name>
</gene>
<name>A0A160IMZ7_9BACL</name>
<feature type="transmembrane region" description="Helical" evidence="1">
    <location>
        <begin position="7"/>
        <end position="25"/>
    </location>
</feature>
<dbReference type="RefSeq" id="WP_066395353.1">
    <property type="nucleotide sequence ID" value="NZ_CP015378.1"/>
</dbReference>
<dbReference type="STRING" id="1221500.ABE65_012450"/>
<evidence type="ECO:0000256" key="1">
    <source>
        <dbReference type="SAM" id="Phobius"/>
    </source>
</evidence>
<dbReference type="KEGG" id="fpn:ABE65_012450"/>
<protein>
    <submittedName>
        <fullName evidence="2">Uncharacterized protein</fullName>
    </submittedName>
</protein>
<reference evidence="2 3" key="1">
    <citation type="submission" date="2016-04" db="EMBL/GenBank/DDBJ databases">
        <title>Complete genome sequence of Fictibacillus phosphorivorans G25-29, a strain toxic to nematodes.</title>
        <authorList>
            <person name="Zheng Z."/>
        </authorList>
    </citation>
    <scope>NUCLEOTIDE SEQUENCE [LARGE SCALE GENOMIC DNA]</scope>
    <source>
        <strain evidence="2 3">G25-29</strain>
    </source>
</reference>
<sequence>MKKYLPLASITIFVLTILILSLLIGKVTGQVGTNILFIGVITSILTALMSKKGGPKTTLLIFYGLIFVGFLTIAINLGKSGL</sequence>
<feature type="transmembrane region" description="Helical" evidence="1">
    <location>
        <begin position="60"/>
        <end position="78"/>
    </location>
</feature>
<dbReference type="Proteomes" id="UP000076623">
    <property type="component" value="Chromosome"/>
</dbReference>
<feature type="transmembrane region" description="Helical" evidence="1">
    <location>
        <begin position="31"/>
        <end position="48"/>
    </location>
</feature>
<accession>A0A160IMZ7</accession>